<proteinExistence type="predicted"/>
<dbReference type="SUPFAM" id="SSF46689">
    <property type="entry name" value="Homeodomain-like"/>
    <property type="match status" value="1"/>
</dbReference>
<organism evidence="3 4">
    <name type="scientific">Rhizobium grahamii</name>
    <dbReference type="NCBI Taxonomy" id="1120045"/>
    <lineage>
        <taxon>Bacteria</taxon>
        <taxon>Pseudomonadati</taxon>
        <taxon>Pseudomonadota</taxon>
        <taxon>Alphaproteobacteria</taxon>
        <taxon>Hyphomicrobiales</taxon>
        <taxon>Rhizobiaceae</taxon>
        <taxon>Rhizobium/Agrobacterium group</taxon>
        <taxon>Rhizobium</taxon>
    </lineage>
</organism>
<dbReference type="KEGG" id="rgr:FZ934_19395"/>
<dbReference type="Gene3D" id="1.10.10.60">
    <property type="entry name" value="Homeodomain-like"/>
    <property type="match status" value="1"/>
</dbReference>
<evidence type="ECO:0000256" key="1">
    <source>
        <dbReference type="PROSITE-ProRule" id="PRU00169"/>
    </source>
</evidence>
<feature type="domain" description="Response regulatory" evidence="2">
    <location>
        <begin position="70"/>
        <end position="184"/>
    </location>
</feature>
<reference evidence="3 4" key="1">
    <citation type="submission" date="2019-08" db="EMBL/GenBank/DDBJ databases">
        <title>Prosopis cineraria nodule microbiome.</title>
        <authorList>
            <person name="Ali R."/>
            <person name="Chaluvadi S.R."/>
            <person name="Wang X."/>
        </authorList>
    </citation>
    <scope>NUCLEOTIDE SEQUENCE [LARGE SCALE GENOMIC DNA]</scope>
    <source>
        <strain evidence="3 4">BG7</strain>
        <plasmid evidence="3 4">unnamed</plasmid>
    </source>
</reference>
<dbReference type="AlphaFoldDB" id="A0A5Q0CF30"/>
<name>A0A5Q0CF30_9HYPH</name>
<sequence>MRLERSRMALWDTYLPDAMYLRPMRTNPTYSVCDRAILLDFLPLEAKEMVMIDADLMHSGAHQAAARRITALIVDPEVGLASPLVERLVDEGLHVCLADSAEAAERHLREREISFAVVELVLDDGDGVEIVEAIANSNPGCRTLVHSRFCNLSNAVSAIKAGASDVLPKPTETDFLVALLLDNAGVEPRFLSSFPAPNSVRQEHIRDVYMACGANVARAARQLSMHRRTLQRLLKRSPML</sequence>
<geneLocation type="plasmid" evidence="3 4">
    <name>unnamed</name>
</geneLocation>
<dbReference type="Proteomes" id="UP000326881">
    <property type="component" value="Plasmid unnamed"/>
</dbReference>
<keyword evidence="3" id="KW-0614">Plasmid</keyword>
<evidence type="ECO:0000259" key="2">
    <source>
        <dbReference type="PROSITE" id="PS50110"/>
    </source>
</evidence>
<dbReference type="EMBL" id="CP043499">
    <property type="protein sequence ID" value="QFY62557.1"/>
    <property type="molecule type" value="Genomic_DNA"/>
</dbReference>
<dbReference type="Gene3D" id="3.40.50.2300">
    <property type="match status" value="1"/>
</dbReference>
<comment type="caution">
    <text evidence="1">Lacks conserved residue(s) required for the propagation of feature annotation.</text>
</comment>
<evidence type="ECO:0000313" key="4">
    <source>
        <dbReference type="Proteomes" id="UP000326881"/>
    </source>
</evidence>
<dbReference type="SMART" id="SM00448">
    <property type="entry name" value="REC"/>
    <property type="match status" value="1"/>
</dbReference>
<dbReference type="Pfam" id="PF00072">
    <property type="entry name" value="Response_reg"/>
    <property type="match status" value="1"/>
</dbReference>
<dbReference type="PROSITE" id="PS50110">
    <property type="entry name" value="RESPONSE_REGULATORY"/>
    <property type="match status" value="1"/>
</dbReference>
<gene>
    <name evidence="3" type="ORF">FZ934_19395</name>
</gene>
<evidence type="ECO:0000313" key="3">
    <source>
        <dbReference type="EMBL" id="QFY62557.1"/>
    </source>
</evidence>
<dbReference type="InterPro" id="IPR001789">
    <property type="entry name" value="Sig_transdc_resp-reg_receiver"/>
</dbReference>
<dbReference type="OrthoDB" id="8363507at2"/>
<dbReference type="InterPro" id="IPR009057">
    <property type="entry name" value="Homeodomain-like_sf"/>
</dbReference>
<keyword evidence="4" id="KW-1185">Reference proteome</keyword>
<accession>A0A5Q0CF30</accession>
<dbReference type="GO" id="GO:0000160">
    <property type="term" value="P:phosphorelay signal transduction system"/>
    <property type="evidence" value="ECO:0007669"/>
    <property type="project" value="InterPro"/>
</dbReference>
<dbReference type="SUPFAM" id="SSF52172">
    <property type="entry name" value="CheY-like"/>
    <property type="match status" value="1"/>
</dbReference>
<protein>
    <submittedName>
        <fullName evidence="3">Response regulator</fullName>
    </submittedName>
</protein>
<dbReference type="InterPro" id="IPR011006">
    <property type="entry name" value="CheY-like_superfamily"/>
</dbReference>